<name>A0ABS4DXW3_9HYPH</name>
<dbReference type="EMBL" id="JAGGJU010000005">
    <property type="protein sequence ID" value="MBP1850525.1"/>
    <property type="molecule type" value="Genomic_DNA"/>
</dbReference>
<dbReference type="RefSeq" id="WP_209944370.1">
    <property type="nucleotide sequence ID" value="NZ_JAGGJU010000005.1"/>
</dbReference>
<gene>
    <name evidence="2" type="ORF">J2Z17_001962</name>
</gene>
<keyword evidence="3" id="KW-1185">Reference proteome</keyword>
<organism evidence="2 3">
    <name type="scientific">Rhizobium halophytocola</name>
    <dbReference type="NCBI Taxonomy" id="735519"/>
    <lineage>
        <taxon>Bacteria</taxon>
        <taxon>Pseudomonadati</taxon>
        <taxon>Pseudomonadota</taxon>
        <taxon>Alphaproteobacteria</taxon>
        <taxon>Hyphomicrobiales</taxon>
        <taxon>Rhizobiaceae</taxon>
        <taxon>Rhizobium/Agrobacterium group</taxon>
        <taxon>Rhizobium</taxon>
    </lineage>
</organism>
<reference evidence="2 3" key="1">
    <citation type="submission" date="2021-03" db="EMBL/GenBank/DDBJ databases">
        <title>Genomic Encyclopedia of Type Strains, Phase IV (KMG-IV): sequencing the most valuable type-strain genomes for metagenomic binning, comparative biology and taxonomic classification.</title>
        <authorList>
            <person name="Goeker M."/>
        </authorList>
    </citation>
    <scope>NUCLEOTIDE SEQUENCE [LARGE SCALE GENOMIC DNA]</scope>
    <source>
        <strain evidence="2 3">DSM 21600</strain>
    </source>
</reference>
<feature type="domain" description="HNH nuclease" evidence="1">
    <location>
        <begin position="185"/>
        <end position="244"/>
    </location>
</feature>
<evidence type="ECO:0000259" key="1">
    <source>
        <dbReference type="SMART" id="SM00507"/>
    </source>
</evidence>
<dbReference type="EC" id="3.1.21.-" evidence="2"/>
<evidence type="ECO:0000313" key="2">
    <source>
        <dbReference type="EMBL" id="MBP1850525.1"/>
    </source>
</evidence>
<dbReference type="Gene3D" id="1.10.30.50">
    <property type="match status" value="1"/>
</dbReference>
<dbReference type="InterPro" id="IPR003615">
    <property type="entry name" value="HNH_nuc"/>
</dbReference>
<dbReference type="InterPro" id="IPR002711">
    <property type="entry name" value="HNH"/>
</dbReference>
<sequence>MSWGFERGKIYNRVADINARFSSTPQGGIIRPSRHNLVIAITGPGGHSYGYQDRENEDGTFDYFGAGRMGDMELVRGNKAIVEHSADSRSLLLFQEVGRRKGLRFKGEYVLESYTWQMAPDETGAMRRAVVFKLRPLENIVETVLNDEEPLKLSDEELLARARDAGQPMAPGTTTISNTYLRSKHVREWVLRRAAGHCEADGAPAPFLRANGEPYLEPHHILRVSDGGPDDIHHVIALCPNCHRRAHSGADAKAFNANLLQQMATIQPD</sequence>
<accession>A0ABS4DXW3</accession>
<comment type="caution">
    <text evidence="2">The sequence shown here is derived from an EMBL/GenBank/DDBJ whole genome shotgun (WGS) entry which is preliminary data.</text>
</comment>
<dbReference type="CDD" id="cd00085">
    <property type="entry name" value="HNHc"/>
    <property type="match status" value="1"/>
</dbReference>
<dbReference type="Pfam" id="PF26348">
    <property type="entry name" value="SRA_ScoMcrA"/>
    <property type="match status" value="1"/>
</dbReference>
<keyword evidence="2" id="KW-0378">Hydrolase</keyword>
<dbReference type="GO" id="GO:0016787">
    <property type="term" value="F:hydrolase activity"/>
    <property type="evidence" value="ECO:0007669"/>
    <property type="project" value="UniProtKB-KW"/>
</dbReference>
<evidence type="ECO:0000313" key="3">
    <source>
        <dbReference type="Proteomes" id="UP000759443"/>
    </source>
</evidence>
<protein>
    <submittedName>
        <fullName evidence="2">5-methylcytosine-specific restriction protein A</fullName>
        <ecNumber evidence="2">3.1.21.-</ecNumber>
    </submittedName>
</protein>
<proteinExistence type="predicted"/>
<dbReference type="SMART" id="SM00507">
    <property type="entry name" value="HNHc"/>
    <property type="match status" value="1"/>
</dbReference>
<dbReference type="InterPro" id="IPR058712">
    <property type="entry name" value="SRA_ScoMcrA"/>
</dbReference>
<dbReference type="Pfam" id="PF01844">
    <property type="entry name" value="HNH"/>
    <property type="match status" value="1"/>
</dbReference>
<dbReference type="Proteomes" id="UP000759443">
    <property type="component" value="Unassembled WGS sequence"/>
</dbReference>